<organism evidence="2 3">
    <name type="scientific">Fictibacillus macauensis ZFHKF-1</name>
    <dbReference type="NCBI Taxonomy" id="1196324"/>
    <lineage>
        <taxon>Bacteria</taxon>
        <taxon>Bacillati</taxon>
        <taxon>Bacillota</taxon>
        <taxon>Bacilli</taxon>
        <taxon>Bacillales</taxon>
        <taxon>Fictibacillaceae</taxon>
        <taxon>Fictibacillus</taxon>
    </lineage>
</organism>
<evidence type="ECO:0000256" key="1">
    <source>
        <dbReference type="SAM" id="Phobius"/>
    </source>
</evidence>
<keyword evidence="3" id="KW-1185">Reference proteome</keyword>
<name>I8AK08_9BACL</name>
<protein>
    <submittedName>
        <fullName evidence="2">Uncharacterized protein</fullName>
    </submittedName>
</protein>
<sequence length="76" mass="8183">MFIALIITVMAQLIASINFFISGSVLTGVALLGTSSTIGAGTFVYYQHLEEKKTRLQKAKTCVDDTIASIPCIELD</sequence>
<comment type="caution">
    <text evidence="2">The sequence shown here is derived from an EMBL/GenBank/DDBJ whole genome shotgun (WGS) entry which is preliminary data.</text>
</comment>
<evidence type="ECO:0000313" key="2">
    <source>
        <dbReference type="EMBL" id="EIT85884.1"/>
    </source>
</evidence>
<keyword evidence="1" id="KW-0472">Membrane</keyword>
<accession>I8AK08</accession>
<reference evidence="2 3" key="1">
    <citation type="journal article" date="2012" name="J. Bacteriol.">
        <title>Genome of Bacillus macauensis ZFHKF-1, a Long-Chain-Forming Bacterium.</title>
        <authorList>
            <person name="Cai L."/>
            <person name="Zhang T."/>
        </authorList>
    </citation>
    <scope>NUCLEOTIDE SEQUENCE [LARGE SCALE GENOMIC DNA]</scope>
    <source>
        <strain evidence="2 3">ZFHKF-1</strain>
    </source>
</reference>
<gene>
    <name evidence="2" type="ORF">A374_08614</name>
</gene>
<keyword evidence="1" id="KW-1133">Transmembrane helix</keyword>
<dbReference type="Proteomes" id="UP000004080">
    <property type="component" value="Unassembled WGS sequence"/>
</dbReference>
<dbReference type="EMBL" id="AKKV01000024">
    <property type="protein sequence ID" value="EIT85884.1"/>
    <property type="molecule type" value="Genomic_DNA"/>
</dbReference>
<dbReference type="AlphaFoldDB" id="I8AK08"/>
<evidence type="ECO:0000313" key="3">
    <source>
        <dbReference type="Proteomes" id="UP000004080"/>
    </source>
</evidence>
<keyword evidence="1" id="KW-0812">Transmembrane</keyword>
<proteinExistence type="predicted"/>
<dbReference type="RefSeq" id="WP_007201816.1">
    <property type="nucleotide sequence ID" value="NZ_AKKV01000024.1"/>
</dbReference>
<feature type="transmembrane region" description="Helical" evidence="1">
    <location>
        <begin position="25"/>
        <end position="46"/>
    </location>
</feature>
<dbReference type="PATRIC" id="fig|1196324.3.peg.1766"/>